<dbReference type="AlphaFoldDB" id="A0AAV5A1H0"/>
<accession>A0AAV5A1H0</accession>
<dbReference type="Pfam" id="PF00999">
    <property type="entry name" value="Na_H_Exchanger"/>
    <property type="match status" value="1"/>
</dbReference>
<feature type="transmembrane region" description="Helical" evidence="11">
    <location>
        <begin position="7"/>
        <end position="25"/>
    </location>
</feature>
<evidence type="ECO:0000256" key="8">
    <source>
        <dbReference type="ARBA" id="ARBA00023065"/>
    </source>
</evidence>
<keyword evidence="7" id="KW-0915">Sodium</keyword>
<evidence type="ECO:0000313" key="14">
    <source>
        <dbReference type="Proteomes" id="UP001050691"/>
    </source>
</evidence>
<evidence type="ECO:0000256" key="9">
    <source>
        <dbReference type="ARBA" id="ARBA00023136"/>
    </source>
</evidence>
<dbReference type="PANTHER" id="PTHR31382">
    <property type="entry name" value="NA(+)/H(+) ANTIPORTER"/>
    <property type="match status" value="1"/>
</dbReference>
<keyword evidence="3" id="KW-0813">Transport</keyword>
<dbReference type="GO" id="GO:0015385">
    <property type="term" value="F:sodium:proton antiporter activity"/>
    <property type="evidence" value="ECO:0007669"/>
    <property type="project" value="InterPro"/>
</dbReference>
<keyword evidence="6 11" id="KW-1133">Transmembrane helix</keyword>
<comment type="caution">
    <text evidence="13">The sequence shown here is derived from an EMBL/GenBank/DDBJ whole genome shotgun (WGS) entry which is preliminary data.</text>
</comment>
<feature type="transmembrane region" description="Helical" evidence="11">
    <location>
        <begin position="77"/>
        <end position="100"/>
    </location>
</feature>
<evidence type="ECO:0000256" key="3">
    <source>
        <dbReference type="ARBA" id="ARBA00022448"/>
    </source>
</evidence>
<evidence type="ECO:0000259" key="12">
    <source>
        <dbReference type="Pfam" id="PF00999"/>
    </source>
</evidence>
<evidence type="ECO:0000256" key="6">
    <source>
        <dbReference type="ARBA" id="ARBA00022989"/>
    </source>
</evidence>
<reference evidence="13" key="1">
    <citation type="submission" date="2021-10" db="EMBL/GenBank/DDBJ databases">
        <title>De novo Genome Assembly of Clathrus columnatus (Basidiomycota, Fungi) Using Illumina and Nanopore Sequence Data.</title>
        <authorList>
            <person name="Ogiso-Tanaka E."/>
            <person name="Itagaki H."/>
            <person name="Hosoya T."/>
            <person name="Hosaka K."/>
        </authorList>
    </citation>
    <scope>NUCLEOTIDE SEQUENCE</scope>
    <source>
        <strain evidence="13">MO-923</strain>
    </source>
</reference>
<evidence type="ECO:0000256" key="2">
    <source>
        <dbReference type="ARBA" id="ARBA00005248"/>
    </source>
</evidence>
<keyword evidence="9 11" id="KW-0472">Membrane</keyword>
<gene>
    <name evidence="13" type="ORF">Clacol_000772</name>
</gene>
<dbReference type="InterPro" id="IPR006153">
    <property type="entry name" value="Cation/H_exchanger_TM"/>
</dbReference>
<keyword evidence="14" id="KW-1185">Reference proteome</keyword>
<keyword evidence="4" id="KW-0050">Antiport</keyword>
<organism evidence="13 14">
    <name type="scientific">Clathrus columnatus</name>
    <dbReference type="NCBI Taxonomy" id="1419009"/>
    <lineage>
        <taxon>Eukaryota</taxon>
        <taxon>Fungi</taxon>
        <taxon>Dikarya</taxon>
        <taxon>Basidiomycota</taxon>
        <taxon>Agaricomycotina</taxon>
        <taxon>Agaricomycetes</taxon>
        <taxon>Phallomycetidae</taxon>
        <taxon>Phallales</taxon>
        <taxon>Clathraceae</taxon>
        <taxon>Clathrus</taxon>
    </lineage>
</organism>
<keyword evidence="8" id="KW-0406">Ion transport</keyword>
<comment type="subcellular location">
    <subcellularLocation>
        <location evidence="1">Membrane</location>
        <topology evidence="1">Multi-pass membrane protein</topology>
    </subcellularLocation>
</comment>
<evidence type="ECO:0000256" key="4">
    <source>
        <dbReference type="ARBA" id="ARBA00022449"/>
    </source>
</evidence>
<dbReference type="GO" id="GO:0030007">
    <property type="term" value="P:intracellular potassium ion homeostasis"/>
    <property type="evidence" value="ECO:0007669"/>
    <property type="project" value="TreeGrafter"/>
</dbReference>
<evidence type="ECO:0000256" key="10">
    <source>
        <dbReference type="ARBA" id="ARBA00023201"/>
    </source>
</evidence>
<comment type="similarity">
    <text evidence="2">Belongs to the fungal Na(+)/H(+) exchanger family.</text>
</comment>
<evidence type="ECO:0000256" key="5">
    <source>
        <dbReference type="ARBA" id="ARBA00022692"/>
    </source>
</evidence>
<dbReference type="GO" id="GO:0120029">
    <property type="term" value="P:proton export across plasma membrane"/>
    <property type="evidence" value="ECO:0007669"/>
    <property type="project" value="InterPro"/>
</dbReference>
<dbReference type="EMBL" id="BPWL01000001">
    <property type="protein sequence ID" value="GJJ06579.1"/>
    <property type="molecule type" value="Genomic_DNA"/>
</dbReference>
<feature type="transmembrane region" description="Helical" evidence="11">
    <location>
        <begin position="220"/>
        <end position="237"/>
    </location>
</feature>
<dbReference type="GO" id="GO:0036376">
    <property type="term" value="P:sodium ion export across plasma membrane"/>
    <property type="evidence" value="ECO:0007669"/>
    <property type="project" value="InterPro"/>
</dbReference>
<evidence type="ECO:0000256" key="1">
    <source>
        <dbReference type="ARBA" id="ARBA00004141"/>
    </source>
</evidence>
<dbReference type="InterPro" id="IPR004712">
    <property type="entry name" value="Na+/H+_antiporter_fungi"/>
</dbReference>
<evidence type="ECO:0000256" key="11">
    <source>
        <dbReference type="SAM" id="Phobius"/>
    </source>
</evidence>
<evidence type="ECO:0000256" key="7">
    <source>
        <dbReference type="ARBA" id="ARBA00023053"/>
    </source>
</evidence>
<keyword evidence="10" id="KW-0739">Sodium transport</keyword>
<name>A0AAV5A1H0_9AGAM</name>
<dbReference type="Proteomes" id="UP001050691">
    <property type="component" value="Unassembled WGS sequence"/>
</dbReference>
<sequence>MIDLKLYLGEAVLATMFGVFIGPHMTNIIDPRSWANGSPTVVNSITLEVMRIALAIGLFAIGVELPKAYLAVHWKSLAIVVIPTMAFGWIVSAGFIFWLFPGLTYISSLCISACLTPTDPILAVAITSGTFAVKHVPVNIRHLIAAESAANDGLAYPFLSISIYLATKASTHDQTGYWFLAVCLYEVVFGTLLGACLGIGFSRLMGFAKRKGLIDRESYVVQYIALAFLTIGIAILLNSDDLLAAFAAGMYIL</sequence>
<protein>
    <recommendedName>
        <fullName evidence="12">Cation/H+ exchanger transmembrane domain-containing protein</fullName>
    </recommendedName>
</protein>
<evidence type="ECO:0000313" key="13">
    <source>
        <dbReference type="EMBL" id="GJJ06579.1"/>
    </source>
</evidence>
<feature type="transmembrane region" description="Helical" evidence="11">
    <location>
        <begin position="45"/>
        <end position="65"/>
    </location>
</feature>
<proteinExistence type="inferred from homology"/>
<feature type="domain" description="Cation/H+ exchanger transmembrane" evidence="12">
    <location>
        <begin position="5"/>
        <end position="252"/>
    </location>
</feature>
<dbReference type="GO" id="GO:0042391">
    <property type="term" value="P:regulation of membrane potential"/>
    <property type="evidence" value="ECO:0007669"/>
    <property type="project" value="InterPro"/>
</dbReference>
<feature type="transmembrane region" description="Helical" evidence="11">
    <location>
        <begin position="177"/>
        <end position="199"/>
    </location>
</feature>
<keyword evidence="5 11" id="KW-0812">Transmembrane</keyword>
<dbReference type="PANTHER" id="PTHR31382:SF4">
    <property type="entry name" value="NA(+)_H(+) ANTIPORTER"/>
    <property type="match status" value="1"/>
</dbReference>
<dbReference type="GO" id="GO:0005886">
    <property type="term" value="C:plasma membrane"/>
    <property type="evidence" value="ECO:0007669"/>
    <property type="project" value="InterPro"/>
</dbReference>